<reference evidence="2 3" key="1">
    <citation type="journal article" date="2021" name="Elife">
        <title>Chloroplast acquisition without the gene transfer in kleptoplastic sea slugs, Plakobranchus ocellatus.</title>
        <authorList>
            <person name="Maeda T."/>
            <person name="Takahashi S."/>
            <person name="Yoshida T."/>
            <person name="Shimamura S."/>
            <person name="Takaki Y."/>
            <person name="Nagai Y."/>
            <person name="Toyoda A."/>
            <person name="Suzuki Y."/>
            <person name="Arimoto A."/>
            <person name="Ishii H."/>
            <person name="Satoh N."/>
            <person name="Nishiyama T."/>
            <person name="Hasebe M."/>
            <person name="Maruyama T."/>
            <person name="Minagawa J."/>
            <person name="Obokata J."/>
            <person name="Shigenobu S."/>
        </authorList>
    </citation>
    <scope>NUCLEOTIDE SEQUENCE [LARGE SCALE GENOMIC DNA]</scope>
</reference>
<evidence type="ECO:0000313" key="3">
    <source>
        <dbReference type="Proteomes" id="UP000735302"/>
    </source>
</evidence>
<feature type="compositionally biased region" description="Low complexity" evidence="1">
    <location>
        <begin position="94"/>
        <end position="110"/>
    </location>
</feature>
<dbReference type="EMBL" id="BLXT01005065">
    <property type="protein sequence ID" value="GFO19471.1"/>
    <property type="molecule type" value="Genomic_DNA"/>
</dbReference>
<feature type="compositionally biased region" description="Basic and acidic residues" evidence="1">
    <location>
        <begin position="1"/>
        <end position="13"/>
    </location>
</feature>
<proteinExistence type="predicted"/>
<dbReference type="Proteomes" id="UP000735302">
    <property type="component" value="Unassembled WGS sequence"/>
</dbReference>
<organism evidence="2 3">
    <name type="scientific">Plakobranchus ocellatus</name>
    <dbReference type="NCBI Taxonomy" id="259542"/>
    <lineage>
        <taxon>Eukaryota</taxon>
        <taxon>Metazoa</taxon>
        <taxon>Spiralia</taxon>
        <taxon>Lophotrochozoa</taxon>
        <taxon>Mollusca</taxon>
        <taxon>Gastropoda</taxon>
        <taxon>Heterobranchia</taxon>
        <taxon>Euthyneura</taxon>
        <taxon>Panpulmonata</taxon>
        <taxon>Sacoglossa</taxon>
        <taxon>Placobranchoidea</taxon>
        <taxon>Plakobranchidae</taxon>
        <taxon>Plakobranchus</taxon>
    </lineage>
</organism>
<dbReference type="PANTHER" id="PTHR34239:SF2">
    <property type="entry name" value="TRANSPOSABLE ELEMENT P TRANSPOSASE_THAP9 CONSERVED DOMAIN-CONTAINING PROTEIN"/>
    <property type="match status" value="1"/>
</dbReference>
<evidence type="ECO:0000313" key="2">
    <source>
        <dbReference type="EMBL" id="GFO19471.1"/>
    </source>
</evidence>
<comment type="caution">
    <text evidence="2">The sequence shown here is derived from an EMBL/GenBank/DDBJ whole genome shotgun (WGS) entry which is preliminary data.</text>
</comment>
<evidence type="ECO:0000256" key="1">
    <source>
        <dbReference type="SAM" id="MobiDB-lite"/>
    </source>
</evidence>
<accession>A0AAV4BKF0</accession>
<feature type="region of interest" description="Disordered" evidence="1">
    <location>
        <begin position="85"/>
        <end position="148"/>
    </location>
</feature>
<sequence length="367" mass="40885">MSDTKTKKFRSADEVSLSGGESPVRGLGKVKDHRQPQVQVESLRSAEDLFDNDPTARGTNEVDMQSMFVTNQKLIGALRDRVDKLERRKKRARSSSSSSSSSSEASSSSEVTKHTQTKRHSKTKKHRKSKHMRVSKSVPVKEKTKKVKAMHDDLPISGEGEIGVEREDVLNDLLGHDNSVSELGEWQECSGDEKGVFTAACTEYGVDKEVSDPLAGFIAQCFGQMMAEGKMKEKFDVFKRPENCLSLAVRLTNKDVWNMLKRDNRKLDAKFSAVQRLISKAVTAIAFSAKELKECKEIGVKKALSHSLDAIALLGSAQQKITALRKMTQKPALPYDIRDICHLPSDGTEWLYRAANGQLSENPRARF</sequence>
<feature type="compositionally biased region" description="Basic residues" evidence="1">
    <location>
        <begin position="115"/>
        <end position="134"/>
    </location>
</feature>
<dbReference type="PANTHER" id="PTHR34239">
    <property type="entry name" value="APPLE DOMAIN-CONTAINING PROTEIN"/>
    <property type="match status" value="1"/>
</dbReference>
<feature type="region of interest" description="Disordered" evidence="1">
    <location>
        <begin position="1"/>
        <end position="68"/>
    </location>
</feature>
<keyword evidence="3" id="KW-1185">Reference proteome</keyword>
<dbReference type="AlphaFoldDB" id="A0AAV4BKF0"/>
<name>A0AAV4BKF0_9GAST</name>
<protein>
    <submittedName>
        <fullName evidence="2">Uncharacterized protein</fullName>
    </submittedName>
</protein>
<gene>
    <name evidence="2" type="ORF">PoB_004597600</name>
</gene>